<dbReference type="Gene3D" id="3.30.2090.10">
    <property type="entry name" value="Multidrug efflux transporter AcrB TolC docking domain, DN and DC subdomains"/>
    <property type="match status" value="2"/>
</dbReference>
<dbReference type="Gene3D" id="1.20.1640.10">
    <property type="entry name" value="Multidrug efflux transporter AcrB transmembrane domain"/>
    <property type="match status" value="2"/>
</dbReference>
<dbReference type="Gene3D" id="3.30.70.1440">
    <property type="entry name" value="Multidrug efflux transporter AcrB pore domain"/>
    <property type="match status" value="1"/>
</dbReference>
<feature type="transmembrane region" description="Helical" evidence="9">
    <location>
        <begin position="886"/>
        <end position="905"/>
    </location>
</feature>
<dbReference type="Gene3D" id="3.30.70.1320">
    <property type="entry name" value="Multidrug efflux transporter AcrB pore domain like"/>
    <property type="match status" value="1"/>
</dbReference>
<proteinExistence type="inferred from homology"/>
<feature type="transmembrane region" description="Helical" evidence="9">
    <location>
        <begin position="1020"/>
        <end position="1042"/>
    </location>
</feature>
<feature type="transmembrane region" description="Helical" evidence="9">
    <location>
        <begin position="344"/>
        <end position="363"/>
    </location>
</feature>
<feature type="transmembrane region" description="Helical" evidence="9">
    <location>
        <begin position="912"/>
        <end position="934"/>
    </location>
</feature>
<dbReference type="InterPro" id="IPR001036">
    <property type="entry name" value="Acrflvin-R"/>
</dbReference>
<dbReference type="FunFam" id="1.20.1640.10:FF:000001">
    <property type="entry name" value="Efflux pump membrane transporter"/>
    <property type="match status" value="1"/>
</dbReference>
<feature type="transmembrane region" description="Helical" evidence="9">
    <location>
        <begin position="396"/>
        <end position="420"/>
    </location>
</feature>
<dbReference type="InterPro" id="IPR000731">
    <property type="entry name" value="SSD"/>
</dbReference>
<keyword evidence="6 9" id="KW-0812">Transmembrane</keyword>
<dbReference type="GO" id="GO:0015562">
    <property type="term" value="F:efflux transmembrane transporter activity"/>
    <property type="evidence" value="ECO:0007669"/>
    <property type="project" value="InterPro"/>
</dbReference>
<name>A0A7X5YJY7_9CAUL</name>
<dbReference type="PROSITE" id="PS50156">
    <property type="entry name" value="SSD"/>
    <property type="match status" value="1"/>
</dbReference>
<dbReference type="RefSeq" id="WP_168046340.1">
    <property type="nucleotide sequence ID" value="NZ_JAATJM010000001.1"/>
</dbReference>
<evidence type="ECO:0000256" key="2">
    <source>
        <dbReference type="ARBA" id="ARBA00010942"/>
    </source>
</evidence>
<comment type="similarity">
    <text evidence="2 9">Belongs to the resistance-nodulation-cell division (RND) (TC 2.A.6) family.</text>
</comment>
<dbReference type="AlphaFoldDB" id="A0A7X5YJY7"/>
<dbReference type="PANTHER" id="PTHR32063">
    <property type="match status" value="1"/>
</dbReference>
<keyword evidence="13" id="KW-1185">Reference proteome</keyword>
<feature type="transmembrane region" description="Helical" evidence="9">
    <location>
        <begin position="441"/>
        <end position="461"/>
    </location>
</feature>
<feature type="transmembrane region" description="Helical" evidence="9">
    <location>
        <begin position="12"/>
        <end position="32"/>
    </location>
</feature>
<organism evidence="12 13">
    <name type="scientific">Brevundimonas alba</name>
    <dbReference type="NCBI Taxonomy" id="74314"/>
    <lineage>
        <taxon>Bacteria</taxon>
        <taxon>Pseudomonadati</taxon>
        <taxon>Pseudomonadota</taxon>
        <taxon>Alphaproteobacteria</taxon>
        <taxon>Caulobacterales</taxon>
        <taxon>Caulobacteraceae</taxon>
        <taxon>Brevundimonas</taxon>
    </lineage>
</organism>
<dbReference type="InterPro" id="IPR004764">
    <property type="entry name" value="MdtF-like"/>
</dbReference>
<feature type="transmembrane region" description="Helical" evidence="9">
    <location>
        <begin position="370"/>
        <end position="390"/>
    </location>
</feature>
<dbReference type="FunFam" id="3.30.70.1430:FF:000001">
    <property type="entry name" value="Efflux pump membrane transporter"/>
    <property type="match status" value="1"/>
</dbReference>
<reference evidence="12 13" key="1">
    <citation type="submission" date="2020-03" db="EMBL/GenBank/DDBJ databases">
        <title>Genomic Encyclopedia of Type Strains, Phase IV (KMG-IV): sequencing the most valuable type-strain genomes for metagenomic binning, comparative biology and taxonomic classification.</title>
        <authorList>
            <person name="Goeker M."/>
        </authorList>
    </citation>
    <scope>NUCLEOTIDE SEQUENCE [LARGE SCALE GENOMIC DNA]</scope>
    <source>
        <strain evidence="12 13">DSM 4736</strain>
    </source>
</reference>
<evidence type="ECO:0000256" key="4">
    <source>
        <dbReference type="ARBA" id="ARBA00022475"/>
    </source>
</evidence>
<dbReference type="Pfam" id="PF00873">
    <property type="entry name" value="ACR_tran"/>
    <property type="match status" value="1"/>
</dbReference>
<evidence type="ECO:0000256" key="6">
    <source>
        <dbReference type="ARBA" id="ARBA00022692"/>
    </source>
</evidence>
<dbReference type="SUPFAM" id="SSF82693">
    <property type="entry name" value="Multidrug efflux transporter AcrB pore domain, PN1, PN2, PC1 and PC2 subdomains"/>
    <property type="match status" value="4"/>
</dbReference>
<dbReference type="PANTHER" id="PTHR32063:SF11">
    <property type="entry name" value="CATION OR DRUG EFFLUX SYSTEM PROTEIN"/>
    <property type="match status" value="1"/>
</dbReference>
<protein>
    <recommendedName>
        <fullName evidence="9">Efflux pump membrane transporter</fullName>
    </recommendedName>
</protein>
<evidence type="ECO:0000256" key="3">
    <source>
        <dbReference type="ARBA" id="ARBA00022448"/>
    </source>
</evidence>
<keyword evidence="7 9" id="KW-1133">Transmembrane helix</keyword>
<evidence type="ECO:0000256" key="7">
    <source>
        <dbReference type="ARBA" id="ARBA00022989"/>
    </source>
</evidence>
<dbReference type="EMBL" id="JAATJM010000001">
    <property type="protein sequence ID" value="NJC41313.1"/>
    <property type="molecule type" value="Genomic_DNA"/>
</dbReference>
<keyword evidence="4" id="KW-1003">Cell membrane</keyword>
<evidence type="ECO:0000256" key="9">
    <source>
        <dbReference type="RuleBase" id="RU364070"/>
    </source>
</evidence>
<feature type="region of interest" description="Disordered" evidence="10">
    <location>
        <begin position="1052"/>
        <end position="1083"/>
    </location>
</feature>
<dbReference type="SUPFAM" id="SSF82866">
    <property type="entry name" value="Multidrug efflux transporter AcrB transmembrane domain"/>
    <property type="match status" value="2"/>
</dbReference>
<evidence type="ECO:0000256" key="10">
    <source>
        <dbReference type="SAM" id="MobiDB-lite"/>
    </source>
</evidence>
<dbReference type="InterPro" id="IPR027463">
    <property type="entry name" value="AcrB_DN_DC_subdom"/>
</dbReference>
<keyword evidence="8 9" id="KW-0472">Membrane</keyword>
<feature type="transmembrane region" description="Helical" evidence="9">
    <location>
        <begin position="989"/>
        <end position="1008"/>
    </location>
</feature>
<evidence type="ECO:0000256" key="8">
    <source>
        <dbReference type="ARBA" id="ARBA00023136"/>
    </source>
</evidence>
<comment type="subcellular location">
    <subcellularLocation>
        <location evidence="1 9">Cell inner membrane</location>
        <topology evidence="1 9">Multi-pass membrane protein</topology>
    </subcellularLocation>
</comment>
<dbReference type="PRINTS" id="PR00702">
    <property type="entry name" value="ACRIFLAVINRP"/>
</dbReference>
<evidence type="ECO:0000313" key="12">
    <source>
        <dbReference type="EMBL" id="NJC41313.1"/>
    </source>
</evidence>
<dbReference type="GO" id="GO:0042910">
    <property type="term" value="F:xenobiotic transmembrane transporter activity"/>
    <property type="evidence" value="ECO:0007669"/>
    <property type="project" value="TreeGrafter"/>
</dbReference>
<dbReference type="GO" id="GO:0009636">
    <property type="term" value="P:response to toxic substance"/>
    <property type="evidence" value="ECO:0007669"/>
    <property type="project" value="UniProtKB-ARBA"/>
</dbReference>
<accession>A0A7X5YJY7</accession>
<dbReference type="Gene3D" id="3.30.70.1430">
    <property type="entry name" value="Multidrug efflux transporter AcrB pore domain"/>
    <property type="match status" value="2"/>
</dbReference>
<evidence type="ECO:0000256" key="5">
    <source>
        <dbReference type="ARBA" id="ARBA00022519"/>
    </source>
</evidence>
<dbReference type="GO" id="GO:0005886">
    <property type="term" value="C:plasma membrane"/>
    <property type="evidence" value="ECO:0007669"/>
    <property type="project" value="UniProtKB-SubCell"/>
</dbReference>
<dbReference type="Proteomes" id="UP000587415">
    <property type="component" value="Unassembled WGS sequence"/>
</dbReference>
<feature type="transmembrane region" description="Helical" evidence="9">
    <location>
        <begin position="548"/>
        <end position="571"/>
    </location>
</feature>
<gene>
    <name evidence="12" type="ORF">GGQ87_001571</name>
</gene>
<keyword evidence="3 9" id="KW-0813">Transport</keyword>
<keyword evidence="5 9" id="KW-0997">Cell inner membrane</keyword>
<sequence length="1083" mass="115175">MNISRFFIDRPIFAGVIAVFITLIGIFAYPLLPLSQYPEIAPPTITINTAYPGASAETVAETVSAPIEQEVNGVEGMLYLTSSSTSDGTVAVTVTFQPGTDLDAAQVLVQNRVALAEPRLPEQVRQIGVTVNKQESGFLMIVGLTSPDKSLDNDYVGNYAQSTLRDRLLRVDGVGNVQVFGGGNYSMRVWIDPAKAAARNLTGPEIVAALRAQNVQAAAGAIGQPPFATNAAAFQLPVQVQGRLSDPQQFSEVVIKTDAEGRVTRVRDIGRVELGAQDYGIRGYFDGERGVGIAIIQQPGANALGTAERVLDEVEAIRGELPAGMAISIPYNPTEFVAASVESVQHTLFEAVILVVLVVIVFLQTWRAAIIPIVAIPVALVATFAVQLMLGYSINSLSLFALVLAVGIVVDDAIVVVENVERYIREGLTPKEAAYRSMREVSGALISIGLVLVSVFVPTMFVPGIPGIFYREFAIVITTASVVSLLVSLTLSPAMAALLLKPHKEHDDNARKPGALGTVVYYGGWAGRRFNEGFDWLSDKYGRLTARLVRTVGIVLVIYVGLLGLTTWRVLDTPSGFIPEQDQGFLIGVIQLPSGASLERTEAVMSRAADIIKKTEGVDGTVAFAGLDGSSFSFGSNAATIFVRLEDFKERKTKEEAAAALAGAITGATSGIEDANIFVIAPPAVQGLGNGNGFKMMVQDRSGAGYRALEGATFAMMGAAAQAPDQVQQVFSTYNTGSPRIAADVDRDRALMMGVQPSDVFSTLGVYLGSSYINDFNYLGRTFRVTAQAEPAYRDDVADIANLKTRSASGAMVPIGSVATLRDDSGPSRIVRYNLFPASELQGQAAPGVSSGQAIASMEKLAQATLPPGFSYEWTELALQEKQSSGGATLVFIMAVVFVFLVLAAQYEAFTLPLAVVLIVPMCILAAMIGINIRGLDNNILVQIGLVVLIALAAKNAILIVEFAKQAEEEGLSRWDAAVRAARTRLRPILMTSFAFIFGVVPLMLATGPGAEMRQSLGTAVFSGMLGVTFFGLMFTPVFYVVMRWAATKMPKAPGKEPTIPTTHGLPPHDAGTAPATPRLGDA</sequence>
<dbReference type="NCBIfam" id="NF000282">
    <property type="entry name" value="RND_permease_1"/>
    <property type="match status" value="1"/>
</dbReference>
<dbReference type="NCBIfam" id="TIGR00915">
    <property type="entry name" value="2A0602"/>
    <property type="match status" value="1"/>
</dbReference>
<feature type="domain" description="SSD" evidence="11">
    <location>
        <begin position="369"/>
        <end position="498"/>
    </location>
</feature>
<feature type="transmembrane region" description="Helical" evidence="9">
    <location>
        <begin position="940"/>
        <end position="964"/>
    </location>
</feature>
<evidence type="ECO:0000259" key="11">
    <source>
        <dbReference type="PROSITE" id="PS50156"/>
    </source>
</evidence>
<evidence type="ECO:0000256" key="1">
    <source>
        <dbReference type="ARBA" id="ARBA00004429"/>
    </source>
</evidence>
<dbReference type="SUPFAM" id="SSF82714">
    <property type="entry name" value="Multidrug efflux transporter AcrB TolC docking domain, DN and DC subdomains"/>
    <property type="match status" value="2"/>
</dbReference>
<evidence type="ECO:0000313" key="13">
    <source>
        <dbReference type="Proteomes" id="UP000587415"/>
    </source>
</evidence>
<feature type="transmembrane region" description="Helical" evidence="9">
    <location>
        <begin position="473"/>
        <end position="500"/>
    </location>
</feature>
<comment type="caution">
    <text evidence="12">The sequence shown here is derived from an EMBL/GenBank/DDBJ whole genome shotgun (WGS) entry which is preliminary data.</text>
</comment>